<reference evidence="2 3" key="1">
    <citation type="submission" date="2019-04" db="EMBL/GenBank/DDBJ databases">
        <title>Comparative genomics and transcriptomics to analyze fruiting body development in filamentous ascomycetes.</title>
        <authorList>
            <consortium name="DOE Joint Genome Institute"/>
            <person name="Lutkenhaus R."/>
            <person name="Traeger S."/>
            <person name="Breuer J."/>
            <person name="Kuo A."/>
            <person name="Lipzen A."/>
            <person name="Pangilinan J."/>
            <person name="Dilworth D."/>
            <person name="Sandor L."/>
            <person name="Poggeler S."/>
            <person name="Barry K."/>
            <person name="Grigoriev I.V."/>
            <person name="Nowrousian M."/>
        </authorList>
    </citation>
    <scope>NUCLEOTIDE SEQUENCE [LARGE SCALE GENOMIC DNA]</scope>
    <source>
        <strain evidence="2 3">CBS 389.68</strain>
    </source>
</reference>
<accession>A0A4S2MXR8</accession>
<evidence type="ECO:0000313" key="2">
    <source>
        <dbReference type="EMBL" id="TGZ81451.1"/>
    </source>
</evidence>
<name>A0A4S2MXR8_9PEZI</name>
<organism evidence="2 3">
    <name type="scientific">Ascodesmis nigricans</name>
    <dbReference type="NCBI Taxonomy" id="341454"/>
    <lineage>
        <taxon>Eukaryota</taxon>
        <taxon>Fungi</taxon>
        <taxon>Dikarya</taxon>
        <taxon>Ascomycota</taxon>
        <taxon>Pezizomycotina</taxon>
        <taxon>Pezizomycetes</taxon>
        <taxon>Pezizales</taxon>
        <taxon>Ascodesmidaceae</taxon>
        <taxon>Ascodesmis</taxon>
    </lineage>
</organism>
<dbReference type="InParanoid" id="A0A4S2MXR8"/>
<dbReference type="AlphaFoldDB" id="A0A4S2MXR8"/>
<gene>
    <name evidence="2" type="ORF">EX30DRAFT_371445</name>
</gene>
<keyword evidence="3" id="KW-1185">Reference proteome</keyword>
<feature type="region of interest" description="Disordered" evidence="1">
    <location>
        <begin position="19"/>
        <end position="39"/>
    </location>
</feature>
<dbReference type="EMBL" id="ML220119">
    <property type="protein sequence ID" value="TGZ81451.1"/>
    <property type="molecule type" value="Genomic_DNA"/>
</dbReference>
<proteinExistence type="predicted"/>
<dbReference type="Proteomes" id="UP000298138">
    <property type="component" value="Unassembled WGS sequence"/>
</dbReference>
<protein>
    <submittedName>
        <fullName evidence="2">Uncharacterized protein</fullName>
    </submittedName>
</protein>
<evidence type="ECO:0000256" key="1">
    <source>
        <dbReference type="SAM" id="MobiDB-lite"/>
    </source>
</evidence>
<evidence type="ECO:0000313" key="3">
    <source>
        <dbReference type="Proteomes" id="UP000298138"/>
    </source>
</evidence>
<sequence>MSSSDARYHIPATPTIRSAVDELHVPSSTPTLTPPPTTNRIITKFDKPRVPEFIGINDDDEKGKSPIWDSSFFITDSPRHRGTIFITGSNNPDQNRWAHYIINLNIPSTIIDTSIWPNAFSPFTFRFHDNGREFTIPETLHPYWNEKVFRNLICEHHLDVPGYSEVVLGLDFFHVHPSVLLKLKEGQLRISKLSAPCAYFTRKKGNITVYVDCLMDLEAGIGGFGLYEGGDGGRRVWKTVNLNSKHSICLRHVNLLCNALNCALMLISTECPNTMITLVVTDPELSKYVDILGALTHEMSEQAWEKLTSDCQFEVHQAVDGDNLADIKEFVANRRNYAKAMEAEELDLVKLAVPSTDEHAKISVLCTNVLARLGASGKVCEGVNDNELLQANYYMLGIKGNSFYSYDKQMVRRSLGELKEYTRQVSRLCLEGHKIDVDKNSTENKSQSEPDGPLDWTISGNGDNSFQATPNNFDASNWIKLTDSPSSSPYKETSFVRSHLHSIQHDILREVNRLLQNHIHDFRTNQQQLTAHHITSMHQIKAAASNSISDILSHQYQSLAKINAATEARRFSIPYELKSENIRPTPTASRQASAQTHLYSAYPVSGVSSVAVSRNVSAYSSQQQCNRSHGTQSRMSALQDLKPQPLQPQKRRNMGNIPDAALNQRDWNEKMGNPDMVMIPRFEYDEMKHLSTITGMVADLVGDLAAAFEQQNAQSGGNGVAGGEENRPYVDKMVWGEYQRPWGRWV</sequence>